<evidence type="ECO:0000313" key="3">
    <source>
        <dbReference type="Proteomes" id="UP000093000"/>
    </source>
</evidence>
<reference evidence="2 3" key="1">
    <citation type="submission" date="2016-03" db="EMBL/GenBank/DDBJ databases">
        <title>Choanephora cucurbitarum.</title>
        <authorList>
            <person name="Min B."/>
            <person name="Park H."/>
            <person name="Park J.-H."/>
            <person name="Shin H.-D."/>
            <person name="Choi I.-G."/>
        </authorList>
    </citation>
    <scope>NUCLEOTIDE SEQUENCE [LARGE SCALE GENOMIC DNA]</scope>
    <source>
        <strain evidence="2 3">KUS-F28377</strain>
    </source>
</reference>
<protein>
    <submittedName>
        <fullName evidence="2">Uncharacterized protein</fullName>
    </submittedName>
</protein>
<proteinExistence type="predicted"/>
<dbReference type="Proteomes" id="UP000093000">
    <property type="component" value="Unassembled WGS sequence"/>
</dbReference>
<dbReference type="OrthoDB" id="10437850at2759"/>
<keyword evidence="3" id="KW-1185">Reference proteome</keyword>
<comment type="caution">
    <text evidence="2">The sequence shown here is derived from an EMBL/GenBank/DDBJ whole genome shotgun (WGS) entry which is preliminary data.</text>
</comment>
<feature type="region of interest" description="Disordered" evidence="1">
    <location>
        <begin position="50"/>
        <end position="76"/>
    </location>
</feature>
<accession>A0A1C7MX42</accession>
<evidence type="ECO:0000313" key="2">
    <source>
        <dbReference type="EMBL" id="OBZ80999.1"/>
    </source>
</evidence>
<sequence length="76" mass="8769">MSDLVRQIGCPTGGVLRSTFDIPLVVVIDFANTEEIPVFLRNWNVNRKRKFKPNVNQKNSNKRQRRTGPETSENKI</sequence>
<organism evidence="2 3">
    <name type="scientific">Choanephora cucurbitarum</name>
    <dbReference type="NCBI Taxonomy" id="101091"/>
    <lineage>
        <taxon>Eukaryota</taxon>
        <taxon>Fungi</taxon>
        <taxon>Fungi incertae sedis</taxon>
        <taxon>Mucoromycota</taxon>
        <taxon>Mucoromycotina</taxon>
        <taxon>Mucoromycetes</taxon>
        <taxon>Mucorales</taxon>
        <taxon>Mucorineae</taxon>
        <taxon>Choanephoraceae</taxon>
        <taxon>Choanephoroideae</taxon>
        <taxon>Choanephora</taxon>
    </lineage>
</organism>
<gene>
    <name evidence="2" type="ORF">A0J61_10950</name>
</gene>
<dbReference type="EMBL" id="LUGH01001534">
    <property type="protein sequence ID" value="OBZ80999.1"/>
    <property type="molecule type" value="Genomic_DNA"/>
</dbReference>
<evidence type="ECO:0000256" key="1">
    <source>
        <dbReference type="SAM" id="MobiDB-lite"/>
    </source>
</evidence>
<dbReference type="InParanoid" id="A0A1C7MX42"/>
<name>A0A1C7MX42_9FUNG</name>
<dbReference type="AlphaFoldDB" id="A0A1C7MX42"/>